<evidence type="ECO:0000259" key="1">
    <source>
        <dbReference type="Pfam" id="PF25473"/>
    </source>
</evidence>
<dbReference type="InterPro" id="IPR057534">
    <property type="entry name" value="MXRA7_helical"/>
</dbReference>
<dbReference type="AlphaFoldDB" id="A0A8X6M9X2"/>
<evidence type="ECO:0000313" key="2">
    <source>
        <dbReference type="EMBL" id="GFS35157.1"/>
    </source>
</evidence>
<dbReference type="EMBL" id="BMAW01088533">
    <property type="protein sequence ID" value="GFS35157.1"/>
    <property type="molecule type" value="Genomic_DNA"/>
</dbReference>
<keyword evidence="3" id="KW-1185">Reference proteome</keyword>
<organism evidence="2 3">
    <name type="scientific">Nephila pilipes</name>
    <name type="common">Giant wood spider</name>
    <name type="synonym">Nephila maculata</name>
    <dbReference type="NCBI Taxonomy" id="299642"/>
    <lineage>
        <taxon>Eukaryota</taxon>
        <taxon>Metazoa</taxon>
        <taxon>Ecdysozoa</taxon>
        <taxon>Arthropoda</taxon>
        <taxon>Chelicerata</taxon>
        <taxon>Arachnida</taxon>
        <taxon>Araneae</taxon>
        <taxon>Araneomorphae</taxon>
        <taxon>Entelegynae</taxon>
        <taxon>Araneoidea</taxon>
        <taxon>Nephilidae</taxon>
        <taxon>Nephila</taxon>
    </lineage>
</organism>
<feature type="domain" description="Matrix-remodeling-associated protein 7 helical" evidence="1">
    <location>
        <begin position="44"/>
        <end position="98"/>
    </location>
</feature>
<accession>A0A8X6M9X2</accession>
<sequence length="99" mass="11788">MFTFEFESWNDIFLEHYLVSVLEKLDELAQNMPSAPRLKKPALIAEKIIGANMTEEQRNREYEVQQKQLAQIFELMQRQTDKFGNVSLSEVKEQFKLYQ</sequence>
<reference evidence="2" key="1">
    <citation type="submission" date="2020-08" db="EMBL/GenBank/DDBJ databases">
        <title>Multicomponent nature underlies the extraordinary mechanical properties of spider dragline silk.</title>
        <authorList>
            <person name="Kono N."/>
            <person name="Nakamura H."/>
            <person name="Mori M."/>
            <person name="Yoshida Y."/>
            <person name="Ohtoshi R."/>
            <person name="Malay A.D."/>
            <person name="Moran D.A.P."/>
            <person name="Tomita M."/>
            <person name="Numata K."/>
            <person name="Arakawa K."/>
        </authorList>
    </citation>
    <scope>NUCLEOTIDE SEQUENCE</scope>
</reference>
<gene>
    <name evidence="2" type="primary">AVEN_91531_1</name>
    <name evidence="2" type="ORF">NPIL_261161</name>
</gene>
<dbReference type="OrthoDB" id="5983600at2759"/>
<dbReference type="PANTHER" id="PTHR21845">
    <property type="entry name" value="TRANSMEMBRANE ANCHOR PROTEIN 1"/>
    <property type="match status" value="1"/>
</dbReference>
<name>A0A8X6M9X2_NEPPI</name>
<dbReference type="Proteomes" id="UP000887013">
    <property type="component" value="Unassembled WGS sequence"/>
</dbReference>
<dbReference type="Pfam" id="PF25473">
    <property type="entry name" value="MXRA7_helical"/>
    <property type="match status" value="1"/>
</dbReference>
<evidence type="ECO:0000313" key="3">
    <source>
        <dbReference type="Proteomes" id="UP000887013"/>
    </source>
</evidence>
<dbReference type="InterPro" id="IPR026622">
    <property type="entry name" value="Mxra7"/>
</dbReference>
<dbReference type="PANTHER" id="PTHR21845:SF2">
    <property type="entry name" value="MATRIX-REMODELING-ASSOCIATED PROTEIN 7"/>
    <property type="match status" value="1"/>
</dbReference>
<comment type="caution">
    <text evidence="2">The sequence shown here is derived from an EMBL/GenBank/DDBJ whole genome shotgun (WGS) entry which is preliminary data.</text>
</comment>
<protein>
    <recommendedName>
        <fullName evidence="1">Matrix-remodeling-associated protein 7 helical domain-containing protein</fullName>
    </recommendedName>
</protein>
<proteinExistence type="predicted"/>